<evidence type="ECO:0000256" key="1">
    <source>
        <dbReference type="ARBA" id="ARBA00004167"/>
    </source>
</evidence>
<dbReference type="Gramene" id="KGN59198">
    <property type="protein sequence ID" value="KGN59198"/>
    <property type="gene ID" value="Csa_3G779020"/>
</dbReference>
<dbReference type="KEGG" id="csv:105434982"/>
<gene>
    <name evidence="7" type="ORF">Csa_3G779020</name>
</gene>
<dbReference type="AlphaFoldDB" id="A0A0A0LBJ4"/>
<reference evidence="7 8" key="1">
    <citation type="journal article" date="2009" name="Nat. Genet.">
        <title>The genome of the cucumber, Cucumis sativus L.</title>
        <authorList>
            <person name="Huang S."/>
            <person name="Li R."/>
            <person name="Zhang Z."/>
            <person name="Li L."/>
            <person name="Gu X."/>
            <person name="Fan W."/>
            <person name="Lucas W.J."/>
            <person name="Wang X."/>
            <person name="Xie B."/>
            <person name="Ni P."/>
            <person name="Ren Y."/>
            <person name="Zhu H."/>
            <person name="Li J."/>
            <person name="Lin K."/>
            <person name="Jin W."/>
            <person name="Fei Z."/>
            <person name="Li G."/>
            <person name="Staub J."/>
            <person name="Kilian A."/>
            <person name="van der Vossen E.A."/>
            <person name="Wu Y."/>
            <person name="Guo J."/>
            <person name="He J."/>
            <person name="Jia Z."/>
            <person name="Ren Y."/>
            <person name="Tian G."/>
            <person name="Lu Y."/>
            <person name="Ruan J."/>
            <person name="Qian W."/>
            <person name="Wang M."/>
            <person name="Huang Q."/>
            <person name="Li B."/>
            <person name="Xuan Z."/>
            <person name="Cao J."/>
            <person name="Asan"/>
            <person name="Wu Z."/>
            <person name="Zhang J."/>
            <person name="Cai Q."/>
            <person name="Bai Y."/>
            <person name="Zhao B."/>
            <person name="Han Y."/>
            <person name="Li Y."/>
            <person name="Li X."/>
            <person name="Wang S."/>
            <person name="Shi Q."/>
            <person name="Liu S."/>
            <person name="Cho W.K."/>
            <person name="Kim J.Y."/>
            <person name="Xu Y."/>
            <person name="Heller-Uszynska K."/>
            <person name="Miao H."/>
            <person name="Cheng Z."/>
            <person name="Zhang S."/>
            <person name="Wu J."/>
            <person name="Yang Y."/>
            <person name="Kang H."/>
            <person name="Li M."/>
            <person name="Liang H."/>
            <person name="Ren X."/>
            <person name="Shi Z."/>
            <person name="Wen M."/>
            <person name="Jian M."/>
            <person name="Yang H."/>
            <person name="Zhang G."/>
            <person name="Yang Z."/>
            <person name="Chen R."/>
            <person name="Liu S."/>
            <person name="Li J."/>
            <person name="Ma L."/>
            <person name="Liu H."/>
            <person name="Zhou Y."/>
            <person name="Zhao J."/>
            <person name="Fang X."/>
            <person name="Li G."/>
            <person name="Fang L."/>
            <person name="Li Y."/>
            <person name="Liu D."/>
            <person name="Zheng H."/>
            <person name="Zhang Y."/>
            <person name="Qin N."/>
            <person name="Li Z."/>
            <person name="Yang G."/>
            <person name="Yang S."/>
            <person name="Bolund L."/>
            <person name="Kristiansen K."/>
            <person name="Zheng H."/>
            <person name="Li S."/>
            <person name="Zhang X."/>
            <person name="Yang H."/>
            <person name="Wang J."/>
            <person name="Sun R."/>
            <person name="Zhang B."/>
            <person name="Jiang S."/>
            <person name="Wang J."/>
            <person name="Du Y."/>
            <person name="Li S."/>
        </authorList>
    </citation>
    <scope>NUCLEOTIDE SEQUENCE [LARGE SCALE GENOMIC DNA]</scope>
    <source>
        <strain evidence="8">cv. 9930</strain>
    </source>
</reference>
<keyword evidence="2 5" id="KW-0812">Transmembrane</keyword>
<keyword evidence="8" id="KW-1185">Reference proteome</keyword>
<dbReference type="GO" id="GO:0005886">
    <property type="term" value="C:plasma membrane"/>
    <property type="evidence" value="ECO:0000318"/>
    <property type="project" value="GO_Central"/>
</dbReference>
<evidence type="ECO:0000259" key="6">
    <source>
        <dbReference type="Pfam" id="PF03168"/>
    </source>
</evidence>
<evidence type="ECO:0000256" key="2">
    <source>
        <dbReference type="ARBA" id="ARBA00022692"/>
    </source>
</evidence>
<dbReference type="PANTHER" id="PTHR31415:SF4">
    <property type="entry name" value="NDR1_HIN1-LIKE PROTEIN 3"/>
    <property type="match status" value="1"/>
</dbReference>
<dbReference type="eggNOG" id="ENOG502QUR9">
    <property type="taxonomic scope" value="Eukaryota"/>
</dbReference>
<reference evidence="7 8" key="3">
    <citation type="journal article" date="2010" name="BMC Genomics">
        <title>Transcriptome sequencing and comparative analysis of cucumber flowers with different sex types.</title>
        <authorList>
            <person name="Guo S."/>
            <person name="Zheng Y."/>
            <person name="Joung J.G."/>
            <person name="Liu S."/>
            <person name="Zhang Z."/>
            <person name="Crasta O.R."/>
            <person name="Sobral B.W."/>
            <person name="Xu Y."/>
            <person name="Huang S."/>
            <person name="Fei Z."/>
        </authorList>
    </citation>
    <scope>NUCLEOTIDE SEQUENCE [LARGE SCALE GENOMIC DNA]</scope>
    <source>
        <strain evidence="8">cv. 9930</strain>
    </source>
</reference>
<dbReference type="STRING" id="3659.A0A0A0LBJ4"/>
<feature type="domain" description="Late embryogenesis abundant protein LEA-2 subgroup" evidence="6">
    <location>
        <begin position="95"/>
        <end position="197"/>
    </location>
</feature>
<evidence type="ECO:0000256" key="4">
    <source>
        <dbReference type="ARBA" id="ARBA00023136"/>
    </source>
</evidence>
<reference evidence="7 8" key="2">
    <citation type="journal article" date="2009" name="PLoS ONE">
        <title>An integrated genetic and cytogenetic map of the cucumber genome.</title>
        <authorList>
            <person name="Ren Y."/>
            <person name="Zhang Z."/>
            <person name="Liu J."/>
            <person name="Staub J.E."/>
            <person name="Han Y."/>
            <person name="Cheng Z."/>
            <person name="Li X."/>
            <person name="Lu J."/>
            <person name="Miao H."/>
            <person name="Kang H."/>
            <person name="Xie B."/>
            <person name="Gu X."/>
            <person name="Wang X."/>
            <person name="Du Y."/>
            <person name="Jin W."/>
            <person name="Huang S."/>
        </authorList>
    </citation>
    <scope>NUCLEOTIDE SEQUENCE [LARGE SCALE GENOMIC DNA]</scope>
    <source>
        <strain evidence="8">cv. 9930</strain>
    </source>
</reference>
<dbReference type="InterPro" id="IPR044839">
    <property type="entry name" value="NDR1-like"/>
</dbReference>
<name>A0A0A0LBJ4_CUCSA</name>
<evidence type="ECO:0000313" key="7">
    <source>
        <dbReference type="EMBL" id="KGN59198.1"/>
    </source>
</evidence>
<dbReference type="OMA" id="CPLNIHR"/>
<evidence type="ECO:0000313" key="8">
    <source>
        <dbReference type="Proteomes" id="UP000029981"/>
    </source>
</evidence>
<feature type="transmembrane region" description="Helical" evidence="5">
    <location>
        <begin position="44"/>
        <end position="63"/>
    </location>
</feature>
<dbReference type="Pfam" id="PF03168">
    <property type="entry name" value="LEA_2"/>
    <property type="match status" value="1"/>
</dbReference>
<dbReference type="EMBL" id="CM002924">
    <property type="protein sequence ID" value="KGN59198.1"/>
    <property type="molecule type" value="Genomic_DNA"/>
</dbReference>
<evidence type="ECO:0000256" key="3">
    <source>
        <dbReference type="ARBA" id="ARBA00022989"/>
    </source>
</evidence>
<dbReference type="InterPro" id="IPR004864">
    <property type="entry name" value="LEA_2"/>
</dbReference>
<keyword evidence="4 5" id="KW-0472">Membrane</keyword>
<evidence type="ECO:0000256" key="5">
    <source>
        <dbReference type="SAM" id="Phobius"/>
    </source>
</evidence>
<dbReference type="Proteomes" id="UP000029981">
    <property type="component" value="Chromosome 3"/>
</dbReference>
<dbReference type="PANTHER" id="PTHR31415">
    <property type="entry name" value="OS05G0367900 PROTEIN"/>
    <property type="match status" value="1"/>
</dbReference>
<reference evidence="7 8" key="4">
    <citation type="journal article" date="2011" name="BMC Genomics">
        <title>RNA-Seq improves annotation of protein-coding genes in the cucumber genome.</title>
        <authorList>
            <person name="Li Z."/>
            <person name="Zhang Z."/>
            <person name="Yan P."/>
            <person name="Huang S."/>
            <person name="Fei Z."/>
            <person name="Lin K."/>
        </authorList>
    </citation>
    <scope>NUCLEOTIDE SEQUENCE [LARGE SCALE GENOMIC DNA]</scope>
    <source>
        <strain evidence="8">cv. 9930</strain>
    </source>
</reference>
<organism evidence="7 8">
    <name type="scientific">Cucumis sativus</name>
    <name type="common">Cucumber</name>
    <dbReference type="NCBI Taxonomy" id="3659"/>
    <lineage>
        <taxon>Eukaryota</taxon>
        <taxon>Viridiplantae</taxon>
        <taxon>Streptophyta</taxon>
        <taxon>Embryophyta</taxon>
        <taxon>Tracheophyta</taxon>
        <taxon>Spermatophyta</taxon>
        <taxon>Magnoliopsida</taxon>
        <taxon>eudicotyledons</taxon>
        <taxon>Gunneridae</taxon>
        <taxon>Pentapetalae</taxon>
        <taxon>rosids</taxon>
        <taxon>fabids</taxon>
        <taxon>Cucurbitales</taxon>
        <taxon>Cucurbitaceae</taxon>
        <taxon>Benincaseae</taxon>
        <taxon>Cucumis</taxon>
    </lineage>
</organism>
<keyword evidence="3 5" id="KW-1133">Transmembrane helix</keyword>
<proteinExistence type="predicted"/>
<sequence length="222" mass="25328">MADKQPHLNGAFYGPAVPPPPKTYHHHAHRRGCACCLLTTFLKLLVTIVVVVGIAVLILWFLFRPHKLTFDVTDAELTRFNISGNQLHYNLALNLTIRNPNKRIGVYYDVIEASPFYKDQRLNTQWLPPFYQGHKTTTVLSPHFDGQQIVFLAGDKLTEFNGETLAGIFNVDLRFRLQLRLKVGVVRIGKFKPKVNCELKVPLKSNANSFTFLQATRCDFDF</sequence>
<protein>
    <recommendedName>
        <fullName evidence="6">Late embryogenesis abundant protein LEA-2 subgroup domain-containing protein</fullName>
    </recommendedName>
</protein>
<accession>A0A0A0LBJ4</accession>
<dbReference type="GO" id="GO:0098542">
    <property type="term" value="P:defense response to other organism"/>
    <property type="evidence" value="ECO:0007669"/>
    <property type="project" value="InterPro"/>
</dbReference>
<dbReference type="GO" id="GO:0009506">
    <property type="term" value="C:plasmodesma"/>
    <property type="evidence" value="ECO:0000318"/>
    <property type="project" value="GO_Central"/>
</dbReference>
<comment type="subcellular location">
    <subcellularLocation>
        <location evidence="1">Membrane</location>
        <topology evidence="1">Single-pass membrane protein</topology>
    </subcellularLocation>
</comment>
<dbReference type="OrthoDB" id="1889094at2759"/>